<dbReference type="GO" id="GO:0047879">
    <property type="term" value="F:erythronolide synthase activity"/>
    <property type="evidence" value="ECO:0007669"/>
    <property type="project" value="UniProtKB-EC"/>
</dbReference>
<evidence type="ECO:0000256" key="7">
    <source>
        <dbReference type="ARBA" id="ARBA00052442"/>
    </source>
</evidence>
<dbReference type="eggNOG" id="COG1028">
    <property type="taxonomic scope" value="Bacteria"/>
</dbReference>
<comment type="pathway">
    <text evidence="9">Antibiotic biosynthesis; erythromycin biosynthesis.</text>
</comment>
<dbReference type="Pfam" id="PF00109">
    <property type="entry name" value="ketoacyl-synt"/>
    <property type="match status" value="2"/>
</dbReference>
<evidence type="ECO:0000256" key="9">
    <source>
        <dbReference type="ARBA" id="ARBA00060622"/>
    </source>
</evidence>
<dbReference type="InterPro" id="IPR036736">
    <property type="entry name" value="ACP-like_sf"/>
</dbReference>
<sequence length="2743" mass="282742">MSSDDRIRQLLLKVTAELTGTRDRLHAVRHEPIAIIGTACRFPGGVDTPEDLWRLVAAGGDAVGPFPGDRGWDLAALHDADPDRPGTSHTRHGAFLDRVADFDAEFFGISPREALATDPQHRLLLETTWEAVERAGLDPDALRGTDVGVFVGVNGQDYAARLPTTPASVEGYLSVGTAASVASGRIAYTFGLEGPAITVDTACSSSLVALHLAAKSLRSGESSLALAGGVTVMASPSSFVEFSRQRGLAVDGRCKPFADAADGTGWGEGVGVLLLERLSDAVRNGHRVLAVVRGSAVNQDGASNGLTAPNGPSQERVIRAALAEARLEPSDVDVVEAHGTGTRLGDPIEANALLAAYGRGRSADRPLWLGSVKSNLGHTQAAAGVAGIIKVVEALRHGVLPRTLHVDRPTSHVDWSGGEVRVLERDRPWPAGEHPRRAGVSAFGVSGTNAHVIIEEAPEVAEALAPETADEVVATRPLIVPWVVSGHTPAALAAQARRLADVAGDPADVGFELAGRALLAERAVVLGADRAALDDGLRALAAGESSAAVVRGTAGGASAFLFTGQGAQRVGMGRELYEAYPVFAAAFDAAVTELDRELGTSVAAVVFGTGEGSLDDTMYTQAGVFAVEVALYRLLESWGVRPDFVTGHSIGELAAAHVAGVWSLADAAKVVAARGRLMRSLPAGGAMVALAADEDSVRELLDGLSDVDVAAVNGPQAVVVSGAEAAVLAVAERVAATGRKTKRLTVSHAFHSPLVEPVLAEFRAVVAQVLAATPEIPVVSAVTGGAVSAELADPDYWVRHARRAVRFADAVAHLVAAGVDTFVEIGPDAVLTALAADSAPDAVLVPALRGDRPEVLSVATALATAHVRGLGVDRSAVFPGARRADLPTYPFQRDRFWLDPDTTPADAAGFGLAPVDHPLLGAAVALADDGGLLLTGRLALRTQPWLADHAVGTTVLVPGTAFVELAIRAGDEVGADVLEELVVEAPLPLGERAVQVQVAVGAPDGGGRRSVAVHSRPEGDHDWTAHAHGRLAPTGAAPERLDAWPPAAEPVDTTGFYRALADAGLAYGPVFQGVRALWKDGNTLYAEVTAGDVDGFGVHPALLDAALHPAAHDTLATTPPGRNRLPFAWRGVRVHAAGATALRVRLTTAGDEIALLAADPQGNPVVAVAGLRTRLVDAGELGGAGPRDALFTVDWTPLGPVEPGRTPVVVLDAPAPTGDVIADAHTSTAAVLAGLRDHLAGDDERTLVVRVRDGLAHAPVRGLVRAAQTEQPGRVVLLDSDSDVLPDFGDEPQLRVRAGQVSVPRLARAADPGPARPWDPAGTVLITGGLGALGAEFARHAVVAHGARHLLLLGRRGADTPGAADLVAELTALGARVTVAAVDAADRAALAGVLAAIPAEHPLTAVLHTAGVVDDGVIGALTPERAAAVLRPKVDAAWHLHELTGDLAAFVLFSSVAGVLGSGGQGAYAAANTFLDALAEHRAGLGLPARSLAWGMWERASGISGHLTAADHARNARAGIRRIDTAGGLALFDTATRLADPVVVPAPLDLAAVRRAGTVPALLRGLVRPARRAAATDAVTLSLTERLAGLDQPARAAALLELVRTEVAVVLGAAPSAIGPGKAFRDLGLDSLTTVELRNRLGAATGLRLPATLAFDHPTSADLVEHLLAELLPATVPAAGPTAVRAPVAPTARVDEPIAIVGVACRLPGGVASADDLWELVRDGRDAVTGFPDDRGWDLDALYDPDPDRVGTSYTRHGGFLHDAGDFDAEFFGISPREALATDPQQRLLLETAWEAVEGAGIDPTSLRGSRTGVFAGVMYQDYAPRVGEAPANLEGFVANGSAGSVASGRIAYTFGFEGPAVTVDTACSSSLVALHLAVQSLRTGESDLALAGGVAIMATPSVFVEFSRQRGLSADGRCKAYAGAADGTGWAEGVGLLLVERLSDARRNGHRVLGVVRGTAVNQDGASNGLTAPNGPAQQRVIRQALANAGLTPSDVDVVEGHGTGTTLGDPIEAQALIATYGRDRTGDPLYLGSLKSNIGHTQAAAGAAGIIKVLQAFRHDLLPRTLHVDEPSPHVDWSAGSVELLTEARPWPVTGRPRRAGVSSFGVSGTNAHVIIEEGDPEPVPAEPVPAGPALPWALSARTPDALAAWGESLAKLDAAAVAAALPGRTAFAERAVVVGDHATGLAALSAGRSAPNLVTGTAGTPGRTAFVFPGQGSQWPAMGVELLDTAPAFAARFAECAAALAPLVDFSPVEVLRGAPGLDRVDVVQPLLWAVMVSLAALWEAHGVTPDAVVGHSQGEIAAATVAGALSLVDGARVVALRSKAITALSGQGGMASLTLPVELVAERIAPYGDRVSVAAVNGPTAVVIAGEPDALAEIVVAATAEGLRARTIAVDYASHSAHVEPIRDEILAALADIAPRTSDIPLFSTVTADWIDTAGLDAEYWYTNLRRTVRLEEAVRGLAEAGHEVFVEISPHPLLTTGVQDTVEAAGTGTPVVAGSLRRDEGGLDRFRRSAAELWVRGVAVDWAATTGPAGSTALPTYPFQRAHYWLGQATAAGRARADLPAPDPAAGTRLVRGLAGLTPDERAAAVLDLVRGETATVLGHGDPTRLADGKPFRELGMDSLTAVDLRNRLGAATGLALPATLVFDHPTPTAIADYLVAELGGGEVDRFPSADASVDYLEAVFAAGDNPELAARLRALVDRLGTPVVDGFDLDAATDDELFAFMDHNTEERVDHGE</sequence>
<dbReference type="Gene3D" id="3.40.366.10">
    <property type="entry name" value="Malonyl-Coenzyme A Acyl Carrier Protein, domain 2"/>
    <property type="match status" value="2"/>
</dbReference>
<dbReference type="SMART" id="SM00823">
    <property type="entry name" value="PKS_PP"/>
    <property type="match status" value="2"/>
</dbReference>
<dbReference type="InterPro" id="IPR049551">
    <property type="entry name" value="PKS_DH_C"/>
</dbReference>
<organism evidence="17 18">
    <name type="scientific">Saccharothrix espanaensis (strain ATCC 51144 / DSM 44229 / JCM 9112 / NBRC 15066 / NRRL 15764)</name>
    <dbReference type="NCBI Taxonomy" id="1179773"/>
    <lineage>
        <taxon>Bacteria</taxon>
        <taxon>Bacillati</taxon>
        <taxon>Actinomycetota</taxon>
        <taxon>Actinomycetes</taxon>
        <taxon>Pseudonocardiales</taxon>
        <taxon>Pseudonocardiaceae</taxon>
        <taxon>Saccharothrix</taxon>
    </lineage>
</organism>
<dbReference type="PANTHER" id="PTHR43775:SF51">
    <property type="entry name" value="INACTIVE PHENOLPHTHIOCEROL SYNTHESIS POLYKETIDE SYNTHASE TYPE I PKS1-RELATED"/>
    <property type="match status" value="1"/>
</dbReference>
<accession>K0K0Z9</accession>
<dbReference type="Pfam" id="PF00550">
    <property type="entry name" value="PP-binding"/>
    <property type="match status" value="2"/>
</dbReference>
<dbReference type="InterPro" id="IPR032821">
    <property type="entry name" value="PKS_assoc"/>
</dbReference>
<dbReference type="FunFam" id="3.40.47.10:FF:000019">
    <property type="entry name" value="Polyketide synthase type I"/>
    <property type="match status" value="2"/>
</dbReference>
<name>K0K0Z9_SACES</name>
<dbReference type="InterPro" id="IPR036291">
    <property type="entry name" value="NAD(P)-bd_dom_sf"/>
</dbReference>
<dbReference type="InterPro" id="IPR016035">
    <property type="entry name" value="Acyl_Trfase/lysoPLipase"/>
</dbReference>
<dbReference type="SUPFAM" id="SSF52151">
    <property type="entry name" value="FabD/lysophospholipase-like"/>
    <property type="match status" value="2"/>
</dbReference>
<evidence type="ECO:0000256" key="6">
    <source>
        <dbReference type="ARBA" id="ARBA00023315"/>
    </source>
</evidence>
<dbReference type="InterPro" id="IPR020841">
    <property type="entry name" value="PKS_Beta-ketoAc_synthase_dom"/>
</dbReference>
<dbReference type="InterPro" id="IPR006162">
    <property type="entry name" value="Ppantetheine_attach_site"/>
</dbReference>
<feature type="compositionally biased region" description="Basic and acidic residues" evidence="13">
    <location>
        <begin position="1015"/>
        <end position="1024"/>
    </location>
</feature>
<dbReference type="Proteomes" id="UP000006281">
    <property type="component" value="Chromosome"/>
</dbReference>
<evidence type="ECO:0000256" key="10">
    <source>
        <dbReference type="ARBA" id="ARBA00063272"/>
    </source>
</evidence>
<feature type="domain" description="Ketosynthase family 3 (KS3)" evidence="15">
    <location>
        <begin position="30"/>
        <end position="456"/>
    </location>
</feature>
<dbReference type="BioCyc" id="SESP1179773:BN6_RS22930-MONOMER"/>
<comment type="function">
    <text evidence="8">Involved in the biosynthesis of antibiotic erythromycin via the biosynthesis of its aglycone precursor, 6-deoxyerythronolide B (6-dEB).</text>
</comment>
<dbReference type="KEGG" id="sesp:BN6_47400"/>
<feature type="region of interest" description="C-terminal hotdog fold" evidence="12">
    <location>
        <begin position="1048"/>
        <end position="1182"/>
    </location>
</feature>
<protein>
    <recommendedName>
        <fullName evidence="11">6-deoxyerythronolide-B synthase</fullName>
        <ecNumber evidence="11">2.3.1.94</ecNumber>
    </recommendedName>
</protein>
<dbReference type="InterPro" id="IPR020807">
    <property type="entry name" value="PKS_DH"/>
</dbReference>
<dbReference type="InterPro" id="IPR009081">
    <property type="entry name" value="PP-bd_ACP"/>
</dbReference>
<dbReference type="Pfam" id="PF00698">
    <property type="entry name" value="Acyl_transf_1"/>
    <property type="match status" value="2"/>
</dbReference>
<dbReference type="PATRIC" id="fig|1179773.3.peg.4748"/>
<evidence type="ECO:0000256" key="5">
    <source>
        <dbReference type="ARBA" id="ARBA00023268"/>
    </source>
</evidence>
<dbReference type="EMBL" id="HE804045">
    <property type="protein sequence ID" value="CCH32016.1"/>
    <property type="molecule type" value="Genomic_DNA"/>
</dbReference>
<dbReference type="InterPro" id="IPR014030">
    <property type="entry name" value="Ketoacyl_synth_N"/>
</dbReference>
<dbReference type="InterPro" id="IPR020806">
    <property type="entry name" value="PKS_PP-bd"/>
</dbReference>
<evidence type="ECO:0000259" key="15">
    <source>
        <dbReference type="PROSITE" id="PS52004"/>
    </source>
</evidence>
<dbReference type="SUPFAM" id="SSF53901">
    <property type="entry name" value="Thiolase-like"/>
    <property type="match status" value="2"/>
</dbReference>
<dbReference type="InterPro" id="IPR042104">
    <property type="entry name" value="PKS_dehydratase_sf"/>
</dbReference>
<dbReference type="SMART" id="SM00825">
    <property type="entry name" value="PKS_KS"/>
    <property type="match status" value="2"/>
</dbReference>
<dbReference type="InterPro" id="IPR018201">
    <property type="entry name" value="Ketoacyl_synth_AS"/>
</dbReference>
<keyword evidence="3" id="KW-0808">Transferase</keyword>
<feature type="active site" description="Proton acceptor; for dehydratase activity" evidence="12">
    <location>
        <position position="949"/>
    </location>
</feature>
<dbReference type="CDD" id="cd08956">
    <property type="entry name" value="KR_3_FAS_SDR_x"/>
    <property type="match status" value="1"/>
</dbReference>
<feature type="domain" description="Carrier" evidence="14">
    <location>
        <begin position="2593"/>
        <end position="2668"/>
    </location>
</feature>
<dbReference type="Gene3D" id="3.10.129.110">
    <property type="entry name" value="Polyketide synthase dehydratase"/>
    <property type="match status" value="1"/>
</dbReference>
<dbReference type="InterPro" id="IPR049900">
    <property type="entry name" value="PKS_mFAS_DH"/>
</dbReference>
<dbReference type="PROSITE" id="PS52019">
    <property type="entry name" value="PKS_MFAS_DH"/>
    <property type="match status" value="1"/>
</dbReference>
<evidence type="ECO:0000259" key="16">
    <source>
        <dbReference type="PROSITE" id="PS52019"/>
    </source>
</evidence>
<keyword evidence="6" id="KW-0012">Acyltransferase</keyword>
<feature type="domain" description="Ketosynthase family 3 (KS3)" evidence="15">
    <location>
        <begin position="1695"/>
        <end position="2120"/>
    </location>
</feature>
<evidence type="ECO:0000256" key="2">
    <source>
        <dbReference type="ARBA" id="ARBA00022553"/>
    </source>
</evidence>
<evidence type="ECO:0000259" key="14">
    <source>
        <dbReference type="PROSITE" id="PS50075"/>
    </source>
</evidence>
<keyword evidence="18" id="KW-1185">Reference proteome</keyword>
<dbReference type="InterPro" id="IPR057326">
    <property type="entry name" value="KR_dom"/>
</dbReference>
<dbReference type="InterPro" id="IPR014043">
    <property type="entry name" value="Acyl_transferase_dom"/>
</dbReference>
<feature type="region of interest" description="N-terminal hotdog fold" evidence="12">
    <location>
        <begin position="917"/>
        <end position="1038"/>
    </location>
</feature>
<dbReference type="Pfam" id="PF02801">
    <property type="entry name" value="Ketoacyl-synt_C"/>
    <property type="match status" value="2"/>
</dbReference>
<dbReference type="Gene3D" id="3.40.50.720">
    <property type="entry name" value="NAD(P)-binding Rossmann-like Domain"/>
    <property type="match status" value="1"/>
</dbReference>
<dbReference type="Pfam" id="PF21089">
    <property type="entry name" value="PKS_DH_N"/>
    <property type="match status" value="1"/>
</dbReference>
<gene>
    <name evidence="17" type="primary">pks9-6</name>
    <name evidence="17" type="ordered locus">BN6_47400</name>
</gene>
<keyword evidence="5" id="KW-0511">Multifunctional enzyme</keyword>
<dbReference type="PROSITE" id="PS00606">
    <property type="entry name" value="KS3_1"/>
    <property type="match status" value="2"/>
</dbReference>
<evidence type="ECO:0000256" key="1">
    <source>
        <dbReference type="ARBA" id="ARBA00022450"/>
    </source>
</evidence>
<dbReference type="Pfam" id="PF16197">
    <property type="entry name" value="KAsynt_C_assoc"/>
    <property type="match status" value="2"/>
</dbReference>
<dbReference type="PROSITE" id="PS52004">
    <property type="entry name" value="KS3_2"/>
    <property type="match status" value="2"/>
</dbReference>
<dbReference type="CDD" id="cd00833">
    <property type="entry name" value="PKS"/>
    <property type="match status" value="2"/>
</dbReference>
<dbReference type="RefSeq" id="WP_015102128.1">
    <property type="nucleotide sequence ID" value="NC_019673.1"/>
</dbReference>
<dbReference type="PROSITE" id="PS50075">
    <property type="entry name" value="CARRIER"/>
    <property type="match status" value="2"/>
</dbReference>
<keyword evidence="4" id="KW-0677">Repeat</keyword>
<dbReference type="eggNOG" id="COG1020">
    <property type="taxonomic scope" value="Bacteria"/>
</dbReference>
<dbReference type="FunFam" id="1.10.1200.10:FF:000007">
    <property type="entry name" value="Probable polyketide synthase pks17"/>
    <property type="match status" value="2"/>
</dbReference>
<dbReference type="SUPFAM" id="SSF47336">
    <property type="entry name" value="ACP-like"/>
    <property type="match status" value="2"/>
</dbReference>
<dbReference type="SMART" id="SM00826">
    <property type="entry name" value="PKS_DH"/>
    <property type="match status" value="1"/>
</dbReference>
<dbReference type="Gene3D" id="1.10.1200.10">
    <property type="entry name" value="ACP-like"/>
    <property type="match status" value="2"/>
</dbReference>
<dbReference type="Pfam" id="PF08659">
    <property type="entry name" value="KR"/>
    <property type="match status" value="1"/>
</dbReference>
<evidence type="ECO:0000256" key="4">
    <source>
        <dbReference type="ARBA" id="ARBA00022737"/>
    </source>
</evidence>
<evidence type="ECO:0000256" key="12">
    <source>
        <dbReference type="PROSITE-ProRule" id="PRU01363"/>
    </source>
</evidence>
<dbReference type="SMART" id="SM01294">
    <property type="entry name" value="PKS_PP_betabranch"/>
    <property type="match status" value="2"/>
</dbReference>
<dbReference type="FunFam" id="3.40.366.10:FF:000002">
    <property type="entry name" value="Probable polyketide synthase 2"/>
    <property type="match status" value="2"/>
</dbReference>
<evidence type="ECO:0000313" key="17">
    <source>
        <dbReference type="EMBL" id="CCH32016.1"/>
    </source>
</evidence>
<feature type="domain" description="Carrier" evidence="14">
    <location>
        <begin position="1597"/>
        <end position="1671"/>
    </location>
</feature>
<dbReference type="InterPro" id="IPR016036">
    <property type="entry name" value="Malonyl_transacylase_ACP-bd"/>
</dbReference>
<dbReference type="Gene3D" id="3.30.70.3290">
    <property type="match status" value="2"/>
</dbReference>
<evidence type="ECO:0000256" key="8">
    <source>
        <dbReference type="ARBA" id="ARBA00060158"/>
    </source>
</evidence>
<dbReference type="PANTHER" id="PTHR43775">
    <property type="entry name" value="FATTY ACID SYNTHASE"/>
    <property type="match status" value="1"/>
</dbReference>
<comment type="catalytic activity">
    <reaction evidence="7">
        <text>6 (S)-methylmalonyl-CoA + propanoyl-CoA + 6 NADPH + 12 H(+) = 6-deoxyerythronolide B + 6 CO2 + 6 NADP(+) + 7 CoA + H2O</text>
        <dbReference type="Rhea" id="RHEA:23068"/>
        <dbReference type="ChEBI" id="CHEBI:15377"/>
        <dbReference type="ChEBI" id="CHEBI:15378"/>
        <dbReference type="ChEBI" id="CHEBI:16089"/>
        <dbReference type="ChEBI" id="CHEBI:16526"/>
        <dbReference type="ChEBI" id="CHEBI:57287"/>
        <dbReference type="ChEBI" id="CHEBI:57327"/>
        <dbReference type="ChEBI" id="CHEBI:57392"/>
        <dbReference type="ChEBI" id="CHEBI:57783"/>
        <dbReference type="ChEBI" id="CHEBI:58349"/>
        <dbReference type="EC" id="2.3.1.94"/>
    </reaction>
</comment>
<dbReference type="STRING" id="1179773.BN6_47400"/>
<dbReference type="GO" id="GO:0004315">
    <property type="term" value="F:3-oxoacyl-[acyl-carrier-protein] synthase activity"/>
    <property type="evidence" value="ECO:0007669"/>
    <property type="project" value="InterPro"/>
</dbReference>
<evidence type="ECO:0000256" key="13">
    <source>
        <dbReference type="SAM" id="MobiDB-lite"/>
    </source>
</evidence>
<keyword evidence="1" id="KW-0596">Phosphopantetheine</keyword>
<evidence type="ECO:0000256" key="3">
    <source>
        <dbReference type="ARBA" id="ARBA00022679"/>
    </source>
</evidence>
<dbReference type="eggNOG" id="COG3321">
    <property type="taxonomic scope" value="Bacteria"/>
</dbReference>
<evidence type="ECO:0000313" key="18">
    <source>
        <dbReference type="Proteomes" id="UP000006281"/>
    </source>
</evidence>
<dbReference type="Gene3D" id="3.40.47.10">
    <property type="match status" value="2"/>
</dbReference>
<dbReference type="OrthoDB" id="9778690at2"/>
<dbReference type="EC" id="2.3.1.94" evidence="11"/>
<feature type="active site" description="Proton donor; for dehydratase activity" evidence="12">
    <location>
        <position position="1104"/>
    </location>
</feature>
<feature type="region of interest" description="Disordered" evidence="13">
    <location>
        <begin position="1005"/>
        <end position="1024"/>
    </location>
</feature>
<dbReference type="SMART" id="SM00827">
    <property type="entry name" value="PKS_AT"/>
    <property type="match status" value="2"/>
</dbReference>
<dbReference type="GO" id="GO:0004312">
    <property type="term" value="F:fatty acid synthase activity"/>
    <property type="evidence" value="ECO:0007669"/>
    <property type="project" value="TreeGrafter"/>
</dbReference>
<reference evidence="17 18" key="1">
    <citation type="journal article" date="2012" name="BMC Genomics">
        <title>Complete genome sequence of Saccharothrix espanaensis DSM 44229T and comparison to the other completely sequenced Pseudonocardiaceae.</title>
        <authorList>
            <person name="Strobel T."/>
            <person name="Al-Dilaimi A."/>
            <person name="Blom J."/>
            <person name="Gessner A."/>
            <person name="Kalinowski J."/>
            <person name="Luzhetska M."/>
            <person name="Puhler A."/>
            <person name="Szczepanowski R."/>
            <person name="Bechthold A."/>
            <person name="Ruckert C."/>
        </authorList>
    </citation>
    <scope>NUCLEOTIDE SEQUENCE [LARGE SCALE GENOMIC DNA]</scope>
    <source>
        <strain evidence="18">ATCC 51144 / DSM 44229 / JCM 9112 / NBRC 15066 / NRRL 15764</strain>
    </source>
</reference>
<dbReference type="HOGENOM" id="CLU_000022_35_8_11"/>
<keyword evidence="2" id="KW-0597">Phosphoprotein</keyword>
<dbReference type="SUPFAM" id="SSF51735">
    <property type="entry name" value="NAD(P)-binding Rossmann-fold domains"/>
    <property type="match status" value="2"/>
</dbReference>
<comment type="subunit">
    <text evidence="10">Homodimer. Erythronolide synthase is composed of EryAI, EryAII and EryAIII multimodular (2 modules) polypeptides each coding for a functional synthase subunit which participates in 2 of the six FAS-like elongation steps required for formation of the polyketide. Module 1, 2, 3, 4, 5, and 6 participating in biosynthesis steps 1, 2, 3, 4, 5, and 6, respectively.</text>
</comment>
<dbReference type="InterPro" id="IPR016039">
    <property type="entry name" value="Thiolase-like"/>
</dbReference>
<evidence type="ECO:0000256" key="11">
    <source>
        <dbReference type="ARBA" id="ARBA00066981"/>
    </source>
</evidence>
<dbReference type="SMART" id="SM00822">
    <property type="entry name" value="PKS_KR"/>
    <property type="match status" value="1"/>
</dbReference>
<dbReference type="Pfam" id="PF14765">
    <property type="entry name" value="PS-DH"/>
    <property type="match status" value="1"/>
</dbReference>
<dbReference type="GO" id="GO:0031177">
    <property type="term" value="F:phosphopantetheine binding"/>
    <property type="evidence" value="ECO:0007669"/>
    <property type="project" value="InterPro"/>
</dbReference>
<dbReference type="InterPro" id="IPR049552">
    <property type="entry name" value="PKS_DH_N"/>
</dbReference>
<dbReference type="InterPro" id="IPR001227">
    <property type="entry name" value="Ac_transferase_dom_sf"/>
</dbReference>
<proteinExistence type="predicted"/>
<dbReference type="InterPro" id="IPR013968">
    <property type="entry name" value="PKS_KR"/>
</dbReference>
<dbReference type="GO" id="GO:0006633">
    <property type="term" value="P:fatty acid biosynthetic process"/>
    <property type="evidence" value="ECO:0007669"/>
    <property type="project" value="InterPro"/>
</dbReference>
<dbReference type="InterPro" id="IPR014031">
    <property type="entry name" value="Ketoacyl_synth_C"/>
</dbReference>
<dbReference type="PROSITE" id="PS00012">
    <property type="entry name" value="PHOSPHOPANTETHEINE"/>
    <property type="match status" value="2"/>
</dbReference>
<feature type="domain" description="PKS/mFAS DH" evidence="16">
    <location>
        <begin position="917"/>
        <end position="1182"/>
    </location>
</feature>
<dbReference type="SUPFAM" id="SSF55048">
    <property type="entry name" value="Probable ACP-binding domain of malonyl-CoA ACP transacylase"/>
    <property type="match status" value="2"/>
</dbReference>
<dbReference type="InterPro" id="IPR050091">
    <property type="entry name" value="PKS_NRPS_Biosynth_Enz"/>
</dbReference>